<dbReference type="GO" id="GO:0000009">
    <property type="term" value="F:alpha-1,6-mannosyltransferase activity"/>
    <property type="evidence" value="ECO:0007669"/>
    <property type="project" value="InterPro"/>
</dbReference>
<evidence type="ECO:0000313" key="2">
    <source>
        <dbReference type="Proteomes" id="UP000237481"/>
    </source>
</evidence>
<dbReference type="InterPro" id="IPR039367">
    <property type="entry name" value="Och1-like"/>
</dbReference>
<dbReference type="OrthoDB" id="1577640at2759"/>
<keyword evidence="1" id="KW-0328">Glycosyltransferase</keyword>
<dbReference type="PANTHER" id="PTHR31834:SF10">
    <property type="entry name" value="TRANSFERASE, PUTATIVE (AFU_ORTHOLOGUE AFUA_8G02040)-RELATED"/>
    <property type="match status" value="1"/>
</dbReference>
<organism evidence="1 2">
    <name type="scientific">Tolypocladium paradoxum</name>
    <dbReference type="NCBI Taxonomy" id="94208"/>
    <lineage>
        <taxon>Eukaryota</taxon>
        <taxon>Fungi</taxon>
        <taxon>Dikarya</taxon>
        <taxon>Ascomycota</taxon>
        <taxon>Pezizomycotina</taxon>
        <taxon>Sordariomycetes</taxon>
        <taxon>Hypocreomycetidae</taxon>
        <taxon>Hypocreales</taxon>
        <taxon>Ophiocordycipitaceae</taxon>
        <taxon>Tolypocladium</taxon>
    </lineage>
</organism>
<reference evidence="1 2" key="1">
    <citation type="submission" date="2018-01" db="EMBL/GenBank/DDBJ databases">
        <title>Harnessing the power of phylogenomics to disentangle the directionality and signatures of interkingdom host jumping in the parasitic fungal genus Tolypocladium.</title>
        <authorList>
            <person name="Quandt C.A."/>
            <person name="Patterson W."/>
            <person name="Spatafora J.W."/>
        </authorList>
    </citation>
    <scope>NUCLEOTIDE SEQUENCE [LARGE SCALE GENOMIC DNA]</scope>
    <source>
        <strain evidence="1 2">NRBC 100945</strain>
    </source>
</reference>
<dbReference type="STRING" id="94208.A0A2S4KLH6"/>
<sequence length="441" mass="48897">MLLPYGSMRLRPRVFLLSAAVFAATLWTFLAGRQPAPTSPDAQALERDYPLTWKHVHLFNGTGGAWYIPPGWMGEGQPEPQTIVEAARLASNAATSKRHRQLAFSNIPLLVHQTSATAQVTRWKPDVLPWVEQWLQYSVSPDRSSPMAYFFWDDGGILAFMREFESDFLDDFNALFTPVERADIFRILACKWFGGVVRVPLPTARLDARLLTRPHPATWIRSSDLAVWTDEVTGSTYGHEFGQGASSASDKTSSRLVNLLWGLEADTDPQSDAYWRMGYTYPVQLTQWALASAPKHPVLSRFMDGLNAQISEAKNASSDAAGATAAAGKADPLTRTGPAAVTLATSTWLHKEIGFRWNALTGLKDGGRAKLVSDILVLPITGFSPGRGKYGNMGSKPVTDPDARLHHHALGSWRRFDLRVEYGKFCRTMFGWCKTWTKVPA</sequence>
<protein>
    <submittedName>
        <fullName evidence="1">Initiation-specific alpha-1,6-mannosyltransferase</fullName>
    </submittedName>
</protein>
<accession>A0A2S4KLH6</accession>
<comment type="caution">
    <text evidence="1">The sequence shown here is derived from an EMBL/GenBank/DDBJ whole genome shotgun (WGS) entry which is preliminary data.</text>
</comment>
<gene>
    <name evidence="1" type="ORF">TPAR_08668</name>
</gene>
<name>A0A2S4KLH6_9HYPO</name>
<dbReference type="PANTHER" id="PTHR31834">
    <property type="entry name" value="INITIATION-SPECIFIC ALPHA-1,6-MANNOSYLTRANSFERASE"/>
    <property type="match status" value="1"/>
</dbReference>
<dbReference type="EMBL" id="PKSG01001104">
    <property type="protein sequence ID" value="POR31074.1"/>
    <property type="molecule type" value="Genomic_DNA"/>
</dbReference>
<dbReference type="GO" id="GO:0000136">
    <property type="term" value="C:mannan polymerase complex"/>
    <property type="evidence" value="ECO:0007669"/>
    <property type="project" value="TreeGrafter"/>
</dbReference>
<dbReference type="AlphaFoldDB" id="A0A2S4KLH6"/>
<evidence type="ECO:0000313" key="1">
    <source>
        <dbReference type="EMBL" id="POR31074.1"/>
    </source>
</evidence>
<keyword evidence="1" id="KW-0808">Transferase</keyword>
<dbReference type="GO" id="GO:0006487">
    <property type="term" value="P:protein N-linked glycosylation"/>
    <property type="evidence" value="ECO:0007669"/>
    <property type="project" value="TreeGrafter"/>
</dbReference>
<dbReference type="Proteomes" id="UP000237481">
    <property type="component" value="Unassembled WGS sequence"/>
</dbReference>
<proteinExistence type="predicted"/>
<keyword evidence="2" id="KW-1185">Reference proteome</keyword>